<feature type="compositionally biased region" description="Polar residues" evidence="1">
    <location>
        <begin position="534"/>
        <end position="544"/>
    </location>
</feature>
<accession>A0AAD4XE81</accession>
<feature type="compositionally biased region" description="Basic and acidic residues" evidence="1">
    <location>
        <begin position="436"/>
        <end position="486"/>
    </location>
</feature>
<evidence type="ECO:0000313" key="2">
    <source>
        <dbReference type="EMBL" id="KAI3905914.1"/>
    </source>
</evidence>
<dbReference type="AlphaFoldDB" id="A0AAD4XE81"/>
<dbReference type="Proteomes" id="UP001202328">
    <property type="component" value="Unassembled WGS sequence"/>
</dbReference>
<proteinExistence type="predicted"/>
<sequence length="1031" mass="117344">MSRQTEFTQKVLHDLRRRKEYMAMSQTPKDSNQNQTSADIYRKFKQASQGSKETNPYGSIGSTSHYVNGWYGNGQDSSFSIKESSKQIMPIGGSRARSSENIADLSMALAFALKNNGKHKRMGSSENSSTTFLHHIGKVDLVEVDRRSGLPSSGRFPTHSLLHIQEISNGAEKLNQILTGCYDGLNSDKFSVEIGHELLKGAMDLEESLRMLVNLQGFSENMVIPQRKQRTIRLVEVEKDPSHTTETVNKQMKSERPKLSFNKLSRNSAEDILQATKSNPIKQKQLTLYSPTEPQKINSAKQAPTTSSEIVSHRCSASCGEITNTITTLTNPNKHSRSDSQLKKGRLSNVVAKLMGLEEFPTPIQSKAGGLYDTAIKQESSVAYNSMKSLHKTTKKTIPETMHNDKLRLPTDEPKVLPTNNSETQFADRSLVRQNETSERVVHKEKSHPNEPKNAETLVREQEKKTRQNKRNMKEQKNTRNGDTKEKVFEDELHMPRQILKQPEPVFIKQEKAATKETMLQKERTNANDKLLTLTKQENPQQDIPRQPRYKLRKSESKNSKLQPAKEQMTVKRKPNPKNPEETETMQKVNASRSIHDIVDLQQKLINRNPATVRKNPDKPDDAIKRSIHEDLISQQNIIILQPKLRKPEKENFNHRIIPTDRDTDEEISKVEITTPVSIKLMQNKVEGTELLKIMPPRILNKELGSDSPGRQVMSLKQPASVLEEPEKRRHERNVAQVSIMLTREEEEEANIRSPISTEATHTIPRVTPSLSYSAAEEYQMLNEMQTINTTAKIQKTTEVSKPLQASVVLLSKDQPFKSTDSSIQIKALQESSIIDVAKPLQQERPKSEILGSPPANEDHLKQILLRSRVFLNAAVALFRFQFPVGTLHCSTNKFQDEDSKLLLDSGYETMRRKGKIQELNCNPCIGISVGSKKVRCLDSLVKKLNEDLETYKYSANEHIEDEASHLHYLLQKDIENKNPVVNCMWDFGWSDIMFSCIEKEELVRDVEKHVLNRLIDEITRDFIHLSVAIY</sequence>
<dbReference type="EMBL" id="JAJJMB010010902">
    <property type="protein sequence ID" value="KAI3905914.1"/>
    <property type="molecule type" value="Genomic_DNA"/>
</dbReference>
<organism evidence="2 3">
    <name type="scientific">Papaver atlanticum</name>
    <dbReference type="NCBI Taxonomy" id="357466"/>
    <lineage>
        <taxon>Eukaryota</taxon>
        <taxon>Viridiplantae</taxon>
        <taxon>Streptophyta</taxon>
        <taxon>Embryophyta</taxon>
        <taxon>Tracheophyta</taxon>
        <taxon>Spermatophyta</taxon>
        <taxon>Magnoliopsida</taxon>
        <taxon>Ranunculales</taxon>
        <taxon>Papaveraceae</taxon>
        <taxon>Papaveroideae</taxon>
        <taxon>Papaver</taxon>
    </lineage>
</organism>
<evidence type="ECO:0000256" key="1">
    <source>
        <dbReference type="SAM" id="MobiDB-lite"/>
    </source>
</evidence>
<feature type="compositionally biased region" description="Polar residues" evidence="1">
    <location>
        <begin position="418"/>
        <end position="435"/>
    </location>
</feature>
<comment type="caution">
    <text evidence="2">The sequence shown here is derived from an EMBL/GenBank/DDBJ whole genome shotgun (WGS) entry which is preliminary data.</text>
</comment>
<reference evidence="2" key="1">
    <citation type="submission" date="2022-04" db="EMBL/GenBank/DDBJ databases">
        <title>A functionally conserved STORR gene fusion in Papaver species that diverged 16.8 million years ago.</title>
        <authorList>
            <person name="Catania T."/>
        </authorList>
    </citation>
    <scope>NUCLEOTIDE SEQUENCE</scope>
    <source>
        <strain evidence="2">S-188037</strain>
    </source>
</reference>
<keyword evidence="3" id="KW-1185">Reference proteome</keyword>
<name>A0AAD4XE81_9MAGN</name>
<evidence type="ECO:0000313" key="3">
    <source>
        <dbReference type="Proteomes" id="UP001202328"/>
    </source>
</evidence>
<dbReference type="PANTHER" id="PTHR34282:SF1">
    <property type="entry name" value="DUF3741 DOMAIN-CONTAINING PROTEIN"/>
    <property type="match status" value="1"/>
</dbReference>
<dbReference type="PANTHER" id="PTHR34282">
    <property type="entry name" value="OS01G0228800 PROTEIN-RELATED"/>
    <property type="match status" value="1"/>
</dbReference>
<protein>
    <recommendedName>
        <fullName evidence="4">DUF3741 domain-containing protein</fullName>
    </recommendedName>
</protein>
<gene>
    <name evidence="2" type="ORF">MKW98_030489</name>
</gene>
<evidence type="ECO:0008006" key="4">
    <source>
        <dbReference type="Google" id="ProtNLM"/>
    </source>
</evidence>
<feature type="compositionally biased region" description="Basic and acidic residues" evidence="1">
    <location>
        <begin position="406"/>
        <end position="415"/>
    </location>
</feature>
<feature type="region of interest" description="Disordered" evidence="1">
    <location>
        <begin position="532"/>
        <end position="588"/>
    </location>
</feature>
<feature type="region of interest" description="Disordered" evidence="1">
    <location>
        <begin position="406"/>
        <end position="486"/>
    </location>
</feature>